<organism evidence="1 2">
    <name type="scientific">Entamoeba nuttalli (strain P19)</name>
    <name type="common">Amoeba</name>
    <dbReference type="NCBI Taxonomy" id="1076696"/>
    <lineage>
        <taxon>Eukaryota</taxon>
        <taxon>Amoebozoa</taxon>
        <taxon>Evosea</taxon>
        <taxon>Archamoebae</taxon>
        <taxon>Mastigamoebida</taxon>
        <taxon>Entamoebidae</taxon>
        <taxon>Entamoeba</taxon>
    </lineage>
</organism>
<dbReference type="EMBL" id="JH926492">
    <property type="protein sequence ID" value="EKE40770.1"/>
    <property type="molecule type" value="Genomic_DNA"/>
</dbReference>
<dbReference type="VEuPathDB" id="AmoebaDB:ENU1_079900"/>
<evidence type="ECO:0000313" key="2">
    <source>
        <dbReference type="Proteomes" id="UP000006769"/>
    </source>
</evidence>
<dbReference type="RefSeq" id="XP_008856893.1">
    <property type="nucleotide sequence ID" value="XM_008858671.1"/>
</dbReference>
<evidence type="ECO:0000313" key="1">
    <source>
        <dbReference type="EMBL" id="EKE40770.1"/>
    </source>
</evidence>
<dbReference type="OrthoDB" id="28843at2759"/>
<protein>
    <submittedName>
        <fullName evidence="1">Uncharacterized protein</fullName>
    </submittedName>
</protein>
<sequence length="325" mass="37756">MNPTNNICNCYKCVCGNVSINVKSVCEQTDLALNSVPLNWINPIYTTTGVIQIRYQQLKNTSTTSTLKPFSLIHCNLCNTDVCCYIPRPSCLTETYVIINPILRSIKDLREDMVYSKAYDLYINNSEIQDTSSWCCNDPIERMLYQKSQDYIDALFEEKERKVREFVLKQEEIFEEQRREAKNQYLMLKKQCSERRIISSSSAFSSSISTKTQNDSELKQNHLPFYLLQNRHSKDGIFFFDEESESGVEPSSYEEKASLDNRVFIHTFPSPSTFDDNDDVPIFAKKQEKKLFPTTFKEFTLEKVQQESYEKPSFTSTTLIKQGLI</sequence>
<name>K2HWW2_ENTNP</name>
<proteinExistence type="predicted"/>
<dbReference type="AlphaFoldDB" id="K2HWW2"/>
<dbReference type="Proteomes" id="UP000006769">
    <property type="component" value="Unassembled WGS sequence"/>
</dbReference>
<reference evidence="1 2" key="1">
    <citation type="submission" date="2011-11" db="EMBL/GenBank/DDBJ databases">
        <authorList>
            <person name="Hannick L."/>
            <person name="Karamycheva S."/>
            <person name="Lorenzi H."/>
            <person name="Caler E."/>
        </authorList>
    </citation>
    <scope>NUCLEOTIDE SEQUENCE [LARGE SCALE GENOMIC DNA]</scope>
    <source>
        <strain evidence="1 2">P19</strain>
    </source>
</reference>
<dbReference type="GeneID" id="20073069"/>
<dbReference type="OMA" id="CNCYKCV"/>
<accession>K2HWW2</accession>
<gene>
    <name evidence="1" type="ORF">ENU1_079900</name>
</gene>